<dbReference type="EMBL" id="CP045229">
    <property type="protein sequence ID" value="QFS52678.1"/>
    <property type="molecule type" value="Genomic_DNA"/>
</dbReference>
<gene>
    <name evidence="1" type="ORF">GXM_10433</name>
</gene>
<dbReference type="KEGG" id="nsh:GXM_10433"/>
<evidence type="ECO:0000313" key="1">
    <source>
        <dbReference type="EMBL" id="QFS52678.1"/>
    </source>
</evidence>
<keyword evidence="2" id="KW-1185">Reference proteome</keyword>
<accession>A0A5P8WIN6</accession>
<sequence>MKKMKRDIQGKFAIKSLDYREVRSLRLTDDTWKALGIASECLGLTRADYLEEIVRSNLTPYITRKNSNISTSNTQNFSEPLPSITRDDLEIPRLIAQVQNLQKENLELKERSAINFVHDVVDFEAICDRILFELKLGRQASAYKAAQKALNRFIQEIKLLVDSF</sequence>
<protein>
    <submittedName>
        <fullName evidence="1">Uncharacterized protein</fullName>
    </submittedName>
</protein>
<evidence type="ECO:0000313" key="2">
    <source>
        <dbReference type="Proteomes" id="UP000326678"/>
    </source>
</evidence>
<name>A0A5P8WIN6_9NOSO</name>
<dbReference type="AlphaFoldDB" id="A0A5P8WIN6"/>
<reference evidence="1 2" key="1">
    <citation type="submission" date="2019-10" db="EMBL/GenBank/DDBJ databases">
        <title>Genomic and transcriptomic insights into the perfect genentic adaptation of a filamentous nitrogen-fixing cyanobacterium to rice fields.</title>
        <authorList>
            <person name="Chen Z."/>
        </authorList>
    </citation>
    <scope>NUCLEOTIDE SEQUENCE [LARGE SCALE GENOMIC DNA]</scope>
    <source>
        <strain evidence="1">CCNUC1</strain>
    </source>
</reference>
<proteinExistence type="predicted"/>
<dbReference type="RefSeq" id="WP_152592834.1">
    <property type="nucleotide sequence ID" value="NZ_CP045229.1"/>
</dbReference>
<dbReference type="Proteomes" id="UP000326678">
    <property type="component" value="Chromosome pGXM02"/>
</dbReference>
<organism evidence="1 2">
    <name type="scientific">Nostoc sphaeroides CCNUC1</name>
    <dbReference type="NCBI Taxonomy" id="2653204"/>
    <lineage>
        <taxon>Bacteria</taxon>
        <taxon>Bacillati</taxon>
        <taxon>Cyanobacteriota</taxon>
        <taxon>Cyanophyceae</taxon>
        <taxon>Nostocales</taxon>
        <taxon>Nostocaceae</taxon>
        <taxon>Nostoc</taxon>
    </lineage>
</organism>